<proteinExistence type="predicted"/>
<sequence length="50" mass="5956">MKKICMVSTTHILMDSRIYYKEAISLKNMDMMLLVYMLEEKIQVASQRRA</sequence>
<dbReference type="GO" id="GO:0016787">
    <property type="term" value="F:hydrolase activity"/>
    <property type="evidence" value="ECO:0007669"/>
    <property type="project" value="UniProtKB-KW"/>
</dbReference>
<dbReference type="AlphaFoldDB" id="M1ZQQ0"/>
<keyword evidence="1" id="KW-0378">Hydrolase</keyword>
<protein>
    <submittedName>
        <fullName evidence="1">Glycoside hydrolase family protein</fullName>
    </submittedName>
</protein>
<gene>
    <name evidence="1" type="ORF">CFSAN001627_10048</name>
</gene>
<reference evidence="1 2" key="2">
    <citation type="submission" date="2013-03" db="EMBL/GenBank/DDBJ databases">
        <title>Diversity in Clostridium botulinum.</title>
        <authorList>
            <person name="Timme R.E."/>
            <person name="Allard M."/>
            <person name="Luo Y."/>
            <person name="Strain E."/>
            <person name="Gonzalez-Escalona N."/>
            <person name="Brown E."/>
        </authorList>
    </citation>
    <scope>NUCLEOTIDE SEQUENCE [LARGE SCALE GENOMIC DNA]</scope>
    <source>
        <strain evidence="1 2">CFSAN001627</strain>
    </source>
</reference>
<dbReference type="Proteomes" id="UP000011944">
    <property type="component" value="Unassembled WGS sequence"/>
</dbReference>
<reference evidence="1 2" key="1">
    <citation type="submission" date="2012-10" db="EMBL/GenBank/DDBJ databases">
        <authorList>
            <person name="Strain E.A."/>
            <person name="Brown E."/>
            <person name="Allard M.W."/>
            <person name="Gonzalez-Escalona N."/>
            <person name="Timme R."/>
        </authorList>
    </citation>
    <scope>NUCLEOTIDE SEQUENCE [LARGE SCALE GENOMIC DNA]</scope>
    <source>
        <strain evidence="1 2">CFSAN001627</strain>
    </source>
</reference>
<comment type="caution">
    <text evidence="1">The sequence shown here is derived from an EMBL/GenBank/DDBJ whole genome shotgun (WGS) entry which is preliminary data.</text>
</comment>
<accession>M1ZQQ0</accession>
<evidence type="ECO:0000313" key="2">
    <source>
        <dbReference type="Proteomes" id="UP000011944"/>
    </source>
</evidence>
<name>M1ZQQ0_CLOBO</name>
<dbReference type="EMBL" id="AMXI01000580">
    <property type="protein sequence ID" value="EKN41937.1"/>
    <property type="molecule type" value="Genomic_DNA"/>
</dbReference>
<evidence type="ECO:0000313" key="1">
    <source>
        <dbReference type="EMBL" id="EKN41937.1"/>
    </source>
</evidence>
<organism evidence="1 2">
    <name type="scientific">Clostridium botulinum CFSAN001627</name>
    <dbReference type="NCBI Taxonomy" id="1232189"/>
    <lineage>
        <taxon>Bacteria</taxon>
        <taxon>Bacillati</taxon>
        <taxon>Bacillota</taxon>
        <taxon>Clostridia</taxon>
        <taxon>Eubacteriales</taxon>
        <taxon>Clostridiaceae</taxon>
        <taxon>Clostridium</taxon>
    </lineage>
</organism>
<dbReference type="PATRIC" id="fig|1232189.3.peg.1604"/>